<evidence type="ECO:0000256" key="8">
    <source>
        <dbReference type="ARBA" id="ARBA00023316"/>
    </source>
</evidence>
<dbReference type="InterPro" id="IPR009045">
    <property type="entry name" value="Zn_M74/Hedgehog-like"/>
</dbReference>
<evidence type="ECO:0000259" key="12">
    <source>
        <dbReference type="Pfam" id="PF08239"/>
    </source>
</evidence>
<dbReference type="Gene3D" id="3.30.1380.10">
    <property type="match status" value="1"/>
</dbReference>
<organism evidence="13 14">
    <name type="scientific">Candidatus Scatomorpha pullistercoris</name>
    <dbReference type="NCBI Taxonomy" id="2840929"/>
    <lineage>
        <taxon>Bacteria</taxon>
        <taxon>Bacillati</taxon>
        <taxon>Bacillota</taxon>
        <taxon>Clostridia</taxon>
        <taxon>Eubacteriales</taxon>
        <taxon>Candidatus Scatomorpha</taxon>
    </lineage>
</organism>
<feature type="site" description="Transition state stabilizer" evidence="9">
    <location>
        <position position="111"/>
    </location>
</feature>
<evidence type="ECO:0000256" key="5">
    <source>
        <dbReference type="ARBA" id="ARBA00022833"/>
    </source>
</evidence>
<comment type="catalytic activity">
    <reaction evidence="1 9">
        <text>D-alanyl-D-alanine + H2O = 2 D-alanine</text>
        <dbReference type="Rhea" id="RHEA:20661"/>
        <dbReference type="ChEBI" id="CHEBI:15377"/>
        <dbReference type="ChEBI" id="CHEBI:57416"/>
        <dbReference type="ChEBI" id="CHEBI:57822"/>
        <dbReference type="EC" id="3.4.13.22"/>
    </reaction>
</comment>
<feature type="domain" description="SH3b" evidence="12">
    <location>
        <begin position="233"/>
        <end position="282"/>
    </location>
</feature>
<dbReference type="PANTHER" id="PTHR43126:SF1">
    <property type="entry name" value="D-ALANYL-D-ALANINE DIPEPTIDASE"/>
    <property type="match status" value="1"/>
</dbReference>
<dbReference type="EMBL" id="DVJS01000006">
    <property type="protein sequence ID" value="HIS96374.1"/>
    <property type="molecule type" value="Genomic_DNA"/>
</dbReference>
<evidence type="ECO:0000256" key="11">
    <source>
        <dbReference type="SAM" id="SignalP"/>
    </source>
</evidence>
<feature type="binding site" evidence="9">
    <location>
        <position position="146"/>
    </location>
    <ligand>
        <name>Zn(2+)</name>
        <dbReference type="ChEBI" id="CHEBI:29105"/>
        <note>catalytic</note>
    </ligand>
</feature>
<keyword evidence="11" id="KW-0732">Signal</keyword>
<evidence type="ECO:0000256" key="4">
    <source>
        <dbReference type="ARBA" id="ARBA00022801"/>
    </source>
</evidence>
<keyword evidence="6 9" id="KW-0224">Dipeptidase</keyword>
<dbReference type="CDD" id="cd14840">
    <property type="entry name" value="D-Ala-D-Ala_dipeptidase_Aad"/>
    <property type="match status" value="1"/>
</dbReference>
<feature type="active site" description="Proton donor/acceptor" evidence="9">
    <location>
        <position position="203"/>
    </location>
</feature>
<reference evidence="13" key="2">
    <citation type="journal article" date="2021" name="PeerJ">
        <title>Extensive microbial diversity within the chicken gut microbiome revealed by metagenomics and culture.</title>
        <authorList>
            <person name="Gilroy R."/>
            <person name="Ravi A."/>
            <person name="Getino M."/>
            <person name="Pursley I."/>
            <person name="Horton D.L."/>
            <person name="Alikhan N.F."/>
            <person name="Baker D."/>
            <person name="Gharbi K."/>
            <person name="Hall N."/>
            <person name="Watson M."/>
            <person name="Adriaenssens E.M."/>
            <person name="Foster-Nyarko E."/>
            <person name="Jarju S."/>
            <person name="Secka A."/>
            <person name="Antonio M."/>
            <person name="Oren A."/>
            <person name="Chaudhuri R.R."/>
            <person name="La Ragione R."/>
            <person name="Hildebrand F."/>
            <person name="Pallen M.J."/>
        </authorList>
    </citation>
    <scope>NUCLEOTIDE SEQUENCE</scope>
    <source>
        <strain evidence="13">ChiHecec3B27-6122</strain>
    </source>
</reference>
<evidence type="ECO:0000256" key="9">
    <source>
        <dbReference type="HAMAP-Rule" id="MF_01924"/>
    </source>
</evidence>
<comment type="similarity">
    <text evidence="9">Belongs to the peptidase M15D family.</text>
</comment>
<sequence>MSRRAVAAALAIALVLAACGSEPSGPTAAPTPESTVEPTPEPRTEDMVAVCGLLPGLYADLRYATAENFTGEAIYDDAEPYLRRGTAEKLAMAMSELAEQGYGLCIWDGWRPVAAQFALWRACPDARYVSDPFGGLTNHCRGNTVDVTLVTPEGGPVEMPSGFDDFTALADRDYSDVSAEAAEHAEILEAAMERAGFEGYWNEWWHYTDSESCELCESLTELPTATAECEEYLTLRAAPDPNAEAMGTVPAGAVVTVLDDLGSYALVRFGESRGYVMGAYLQYEGRP</sequence>
<comment type="caution">
    <text evidence="13">The sequence shown here is derived from an EMBL/GenBank/DDBJ whole genome shotgun (WGS) entry which is preliminary data.</text>
</comment>
<dbReference type="Proteomes" id="UP000886876">
    <property type="component" value="Unassembled WGS sequence"/>
</dbReference>
<evidence type="ECO:0000256" key="3">
    <source>
        <dbReference type="ARBA" id="ARBA00022723"/>
    </source>
</evidence>
<dbReference type="GO" id="GO:0071555">
    <property type="term" value="P:cell wall organization"/>
    <property type="evidence" value="ECO:0007669"/>
    <property type="project" value="UniProtKB-KW"/>
</dbReference>
<dbReference type="EC" id="3.4.13.22" evidence="9"/>
<dbReference type="GO" id="GO:0160237">
    <property type="term" value="F:D-Ala-D-Ala dipeptidase activity"/>
    <property type="evidence" value="ECO:0007669"/>
    <property type="project" value="UniProtKB-EC"/>
</dbReference>
<feature type="binding site" evidence="9">
    <location>
        <position position="139"/>
    </location>
    <ligand>
        <name>Zn(2+)</name>
        <dbReference type="ChEBI" id="CHEBI:29105"/>
        <note>catalytic</note>
    </ligand>
</feature>
<keyword evidence="5 9" id="KW-0862">Zinc</keyword>
<evidence type="ECO:0000256" key="10">
    <source>
        <dbReference type="SAM" id="MobiDB-lite"/>
    </source>
</evidence>
<name>A0A9D1G466_9FIRM</name>
<dbReference type="AlphaFoldDB" id="A0A9D1G466"/>
<accession>A0A9D1G466</accession>
<dbReference type="GO" id="GO:0008270">
    <property type="term" value="F:zinc ion binding"/>
    <property type="evidence" value="ECO:0007669"/>
    <property type="project" value="UniProtKB-UniRule"/>
</dbReference>
<feature type="chain" id="PRO_5038757995" description="D-alanyl-D-alanine dipeptidase" evidence="11">
    <location>
        <begin position="21"/>
        <end position="287"/>
    </location>
</feature>
<keyword evidence="8" id="KW-0961">Cell wall biogenesis/degradation</keyword>
<evidence type="ECO:0000256" key="2">
    <source>
        <dbReference type="ARBA" id="ARBA00022670"/>
    </source>
</evidence>
<evidence type="ECO:0000256" key="7">
    <source>
        <dbReference type="ARBA" id="ARBA00023049"/>
    </source>
</evidence>
<dbReference type="HAMAP" id="MF_01924">
    <property type="entry name" value="A_A_dipeptidase"/>
    <property type="match status" value="1"/>
</dbReference>
<proteinExistence type="inferred from homology"/>
<dbReference type="PANTHER" id="PTHR43126">
    <property type="entry name" value="D-ALANYL-D-ALANINE DIPEPTIDASE"/>
    <property type="match status" value="1"/>
</dbReference>
<keyword evidence="7 9" id="KW-0482">Metalloprotease</keyword>
<comment type="function">
    <text evidence="9">Catalyzes hydrolysis of the D-alanyl-D-alanine dipeptide.</text>
</comment>
<dbReference type="GO" id="GO:0006508">
    <property type="term" value="P:proteolysis"/>
    <property type="evidence" value="ECO:0007669"/>
    <property type="project" value="UniProtKB-KW"/>
</dbReference>
<protein>
    <recommendedName>
        <fullName evidence="9">D-alanyl-D-alanine dipeptidase</fullName>
        <shortName evidence="9">D-Ala-D-Ala dipeptidase</shortName>
        <ecNumber evidence="9">3.4.13.22</ecNumber>
    </recommendedName>
</protein>
<reference evidence="13" key="1">
    <citation type="submission" date="2020-10" db="EMBL/GenBank/DDBJ databases">
        <authorList>
            <person name="Gilroy R."/>
        </authorList>
    </citation>
    <scope>NUCLEOTIDE SEQUENCE</scope>
    <source>
        <strain evidence="13">ChiHecec3B27-6122</strain>
    </source>
</reference>
<feature type="compositionally biased region" description="Low complexity" evidence="10">
    <location>
        <begin position="26"/>
        <end position="38"/>
    </location>
</feature>
<dbReference type="GO" id="GO:0008237">
    <property type="term" value="F:metallopeptidase activity"/>
    <property type="evidence" value="ECO:0007669"/>
    <property type="project" value="UniProtKB-KW"/>
</dbReference>
<evidence type="ECO:0000256" key="6">
    <source>
        <dbReference type="ARBA" id="ARBA00022997"/>
    </source>
</evidence>
<feature type="binding site" evidence="9">
    <location>
        <position position="206"/>
    </location>
    <ligand>
        <name>Zn(2+)</name>
        <dbReference type="ChEBI" id="CHEBI:29105"/>
        <note>catalytic</note>
    </ligand>
</feature>
<dbReference type="InterPro" id="IPR003646">
    <property type="entry name" value="SH3-like_bac-type"/>
</dbReference>
<dbReference type="PROSITE" id="PS51257">
    <property type="entry name" value="PROKAR_LIPOPROTEIN"/>
    <property type="match status" value="1"/>
</dbReference>
<evidence type="ECO:0000313" key="14">
    <source>
        <dbReference type="Proteomes" id="UP000886876"/>
    </source>
</evidence>
<feature type="signal peptide" evidence="11">
    <location>
        <begin position="1"/>
        <end position="20"/>
    </location>
</feature>
<dbReference type="Gene3D" id="2.30.30.40">
    <property type="entry name" value="SH3 Domains"/>
    <property type="match status" value="1"/>
</dbReference>
<dbReference type="Pfam" id="PF01427">
    <property type="entry name" value="Peptidase_M15"/>
    <property type="match status" value="1"/>
</dbReference>
<comment type="cofactor">
    <cofactor evidence="9">
        <name>Zn(2+)</name>
        <dbReference type="ChEBI" id="CHEBI:29105"/>
    </cofactor>
    <text evidence="9">Binds 1 zinc ion per subunit.</text>
</comment>
<keyword evidence="3 9" id="KW-0479">Metal-binding</keyword>
<keyword evidence="4 9" id="KW-0378">Hydrolase</keyword>
<dbReference type="Pfam" id="PF08239">
    <property type="entry name" value="SH3_3"/>
    <property type="match status" value="1"/>
</dbReference>
<feature type="region of interest" description="Disordered" evidence="10">
    <location>
        <begin position="22"/>
        <end position="44"/>
    </location>
</feature>
<evidence type="ECO:0000313" key="13">
    <source>
        <dbReference type="EMBL" id="HIS96374.1"/>
    </source>
</evidence>
<keyword evidence="2 9" id="KW-0645">Protease</keyword>
<dbReference type="InterPro" id="IPR000755">
    <property type="entry name" value="A_A_dipeptidase"/>
</dbReference>
<dbReference type="SUPFAM" id="SSF55166">
    <property type="entry name" value="Hedgehog/DD-peptidase"/>
    <property type="match status" value="1"/>
</dbReference>
<gene>
    <name evidence="13" type="ORF">IAD42_00185</name>
</gene>
<evidence type="ECO:0000256" key="1">
    <source>
        <dbReference type="ARBA" id="ARBA00001362"/>
    </source>
</evidence>